<organism evidence="1 2">
    <name type="scientific">Botrytis byssoidea</name>
    <dbReference type="NCBI Taxonomy" id="139641"/>
    <lineage>
        <taxon>Eukaryota</taxon>
        <taxon>Fungi</taxon>
        <taxon>Dikarya</taxon>
        <taxon>Ascomycota</taxon>
        <taxon>Pezizomycotina</taxon>
        <taxon>Leotiomycetes</taxon>
        <taxon>Helotiales</taxon>
        <taxon>Sclerotiniaceae</taxon>
        <taxon>Botrytis</taxon>
    </lineage>
</organism>
<reference evidence="1 2" key="1">
    <citation type="journal article" date="2020" name="Genome Biol. Evol.">
        <title>Comparative genomics of Sclerotiniaceae.</title>
        <authorList>
            <person name="Valero Jimenez C.A."/>
            <person name="Steentjes M."/>
            <person name="Scholten O.E."/>
            <person name="Van Kan J.A.L."/>
        </authorList>
    </citation>
    <scope>NUCLEOTIDE SEQUENCE [LARGE SCALE GENOMIC DNA]</scope>
    <source>
        <strain evidence="1 2">MUCL 94</strain>
    </source>
</reference>
<evidence type="ECO:0000313" key="1">
    <source>
        <dbReference type="EMBL" id="KAF7951132.1"/>
    </source>
</evidence>
<dbReference type="Proteomes" id="UP000710849">
    <property type="component" value="Unassembled WGS sequence"/>
</dbReference>
<keyword evidence="2" id="KW-1185">Reference proteome</keyword>
<evidence type="ECO:0000313" key="2">
    <source>
        <dbReference type="Proteomes" id="UP000710849"/>
    </source>
</evidence>
<sequence>MHEATNLIIAKWARSYFHASPIIDHRLSDLPFLFFIAWVFNMEDEFQQVTRQMQYKTVGSIIDSVASFPVDLPILHSSIQKLERAKREKITRVIEIIRQMIATPLIDSAEPSAEVNHKKMYSRRRCDRVVLDGLISAASQKDIWPLDVAQSLVDTSSFFRIAGKATTLDFTTECERLLNLHTIQTGVMFEVDSSHRIKNEIQDGVTLIERRLMGLKLKRERARFDLQMLETHL</sequence>
<dbReference type="GeneID" id="62146272"/>
<comment type="caution">
    <text evidence="1">The sequence shown here is derived from an EMBL/GenBank/DDBJ whole genome shotgun (WGS) entry which is preliminary data.</text>
</comment>
<accession>A0A9P5IWE4</accession>
<dbReference type="RefSeq" id="XP_038736401.1">
    <property type="nucleotide sequence ID" value="XM_038873195.1"/>
</dbReference>
<protein>
    <submittedName>
        <fullName evidence="1">Uncharacterized protein</fullName>
    </submittedName>
</protein>
<gene>
    <name evidence="1" type="ORF">EAE97_002683</name>
</gene>
<dbReference type="AlphaFoldDB" id="A0A9P5IWE4"/>
<proteinExistence type="predicted"/>
<dbReference type="EMBL" id="RCSW01000004">
    <property type="protein sequence ID" value="KAF7951132.1"/>
    <property type="molecule type" value="Genomic_DNA"/>
</dbReference>
<name>A0A9P5IWE4_9HELO</name>